<proteinExistence type="inferred from homology"/>
<evidence type="ECO:0000259" key="7">
    <source>
        <dbReference type="Pfam" id="PF00793"/>
    </source>
</evidence>
<dbReference type="Gene3D" id="3.20.20.70">
    <property type="entry name" value="Aldolase class I"/>
    <property type="match status" value="1"/>
</dbReference>
<dbReference type="InterPro" id="IPR006218">
    <property type="entry name" value="DAHP1/KDSA"/>
</dbReference>
<evidence type="ECO:0000256" key="5">
    <source>
        <dbReference type="ARBA" id="ARBA00022679"/>
    </source>
</evidence>
<dbReference type="GO" id="GO:0005737">
    <property type="term" value="C:cytoplasm"/>
    <property type="evidence" value="ECO:0007669"/>
    <property type="project" value="UniProtKB-SubCell"/>
</dbReference>
<sequence>MIAGPCVIESEEVVMKTADRLMGIAARLNIPLIFKSSYFKANRSSASFYTGPGQKEGLRILQGVRAMGLPVLSDVHTTAEVEAAAVGLDVLQLPAHLSMQTELTLALARTGKPVNVKKGQFLAPADMQAIVDKMEGIGHRQILLTERGTSFGHHDLVTDYRSLPIMRSTGYPV</sequence>
<reference evidence="8" key="1">
    <citation type="submission" date="2018-05" db="EMBL/GenBank/DDBJ databases">
        <authorList>
            <person name="Lanie J.A."/>
            <person name="Ng W.-L."/>
            <person name="Kazmierczak K.M."/>
            <person name="Andrzejewski T.M."/>
            <person name="Davidsen T.M."/>
            <person name="Wayne K.J."/>
            <person name="Tettelin H."/>
            <person name="Glass J.I."/>
            <person name="Rusch D."/>
            <person name="Podicherti R."/>
            <person name="Tsui H.-C.T."/>
            <person name="Winkler M.E."/>
        </authorList>
    </citation>
    <scope>NUCLEOTIDE SEQUENCE</scope>
</reference>
<name>A0A382PAE9_9ZZZZ</name>
<comment type="catalytic activity">
    <reaction evidence="6">
        <text>D-arabinose 5-phosphate + phosphoenolpyruvate + H2O = 3-deoxy-alpha-D-manno-2-octulosonate-8-phosphate + phosphate</text>
        <dbReference type="Rhea" id="RHEA:14053"/>
        <dbReference type="ChEBI" id="CHEBI:15377"/>
        <dbReference type="ChEBI" id="CHEBI:43474"/>
        <dbReference type="ChEBI" id="CHEBI:57693"/>
        <dbReference type="ChEBI" id="CHEBI:58702"/>
        <dbReference type="ChEBI" id="CHEBI:85985"/>
        <dbReference type="EC" id="2.5.1.55"/>
    </reaction>
</comment>
<feature type="non-terminal residue" evidence="8">
    <location>
        <position position="173"/>
    </location>
</feature>
<comment type="subcellular location">
    <subcellularLocation>
        <location evidence="1">Cytoplasm</location>
    </subcellularLocation>
</comment>
<evidence type="ECO:0000256" key="6">
    <source>
        <dbReference type="ARBA" id="ARBA00049112"/>
    </source>
</evidence>
<keyword evidence="5" id="KW-0808">Transferase</keyword>
<organism evidence="8">
    <name type="scientific">marine metagenome</name>
    <dbReference type="NCBI Taxonomy" id="408172"/>
    <lineage>
        <taxon>unclassified sequences</taxon>
        <taxon>metagenomes</taxon>
        <taxon>ecological metagenomes</taxon>
    </lineage>
</organism>
<comment type="similarity">
    <text evidence="2">Belongs to the KdsA family.</text>
</comment>
<dbReference type="GO" id="GO:0008676">
    <property type="term" value="F:3-deoxy-8-phosphooctulonate synthase activity"/>
    <property type="evidence" value="ECO:0007669"/>
    <property type="project" value="UniProtKB-EC"/>
</dbReference>
<dbReference type="InterPro" id="IPR006269">
    <property type="entry name" value="KDO8P_synthase"/>
</dbReference>
<dbReference type="SUPFAM" id="SSF51569">
    <property type="entry name" value="Aldolase"/>
    <property type="match status" value="1"/>
</dbReference>
<gene>
    <name evidence="8" type="ORF">METZ01_LOCUS322664</name>
</gene>
<dbReference type="EC" id="2.5.1.55" evidence="3"/>
<evidence type="ECO:0000256" key="2">
    <source>
        <dbReference type="ARBA" id="ARBA00010499"/>
    </source>
</evidence>
<dbReference type="Pfam" id="PF00793">
    <property type="entry name" value="DAHP_synth_1"/>
    <property type="match status" value="1"/>
</dbReference>
<accession>A0A382PAE9</accession>
<evidence type="ECO:0000313" key="8">
    <source>
        <dbReference type="EMBL" id="SVC69810.1"/>
    </source>
</evidence>
<dbReference type="PANTHER" id="PTHR21057">
    <property type="entry name" value="PHOSPHO-2-DEHYDRO-3-DEOXYHEPTONATE ALDOLASE"/>
    <property type="match status" value="1"/>
</dbReference>
<protein>
    <recommendedName>
        <fullName evidence="3">3-deoxy-8-phosphooctulonate synthase</fullName>
        <ecNumber evidence="3">2.5.1.55</ecNumber>
    </recommendedName>
</protein>
<keyword evidence="4" id="KW-0963">Cytoplasm</keyword>
<evidence type="ECO:0000256" key="3">
    <source>
        <dbReference type="ARBA" id="ARBA00012693"/>
    </source>
</evidence>
<dbReference type="EMBL" id="UINC01105686">
    <property type="protein sequence ID" value="SVC69810.1"/>
    <property type="molecule type" value="Genomic_DNA"/>
</dbReference>
<dbReference type="AlphaFoldDB" id="A0A382PAE9"/>
<dbReference type="InterPro" id="IPR013785">
    <property type="entry name" value="Aldolase_TIM"/>
</dbReference>
<feature type="domain" description="DAHP synthetase I/KDSA" evidence="7">
    <location>
        <begin position="1"/>
        <end position="170"/>
    </location>
</feature>
<evidence type="ECO:0000256" key="1">
    <source>
        <dbReference type="ARBA" id="ARBA00004496"/>
    </source>
</evidence>
<evidence type="ECO:0000256" key="4">
    <source>
        <dbReference type="ARBA" id="ARBA00022490"/>
    </source>
</evidence>